<comment type="catalytic activity">
    <reaction evidence="10 11">
        <text>nicotinate beta-D-ribonucleotide + ATP + H(+) = deamido-NAD(+) + diphosphate</text>
        <dbReference type="Rhea" id="RHEA:22860"/>
        <dbReference type="ChEBI" id="CHEBI:15378"/>
        <dbReference type="ChEBI" id="CHEBI:30616"/>
        <dbReference type="ChEBI" id="CHEBI:33019"/>
        <dbReference type="ChEBI" id="CHEBI:57502"/>
        <dbReference type="ChEBI" id="CHEBI:58437"/>
        <dbReference type="EC" id="2.7.7.18"/>
    </reaction>
</comment>
<dbReference type="PROSITE" id="PS51257">
    <property type="entry name" value="PROKAR_LIPOPROTEIN"/>
    <property type="match status" value="1"/>
</dbReference>
<gene>
    <name evidence="11 13" type="primary">nadD</name>
    <name evidence="13" type="ORF">MPNT_180026</name>
</gene>
<dbReference type="NCBIfam" id="TIGR00125">
    <property type="entry name" value="cyt_tran_rel"/>
    <property type="match status" value="1"/>
</dbReference>
<comment type="similarity">
    <text evidence="3 11">Belongs to the NadD family.</text>
</comment>
<dbReference type="NCBIfam" id="NF000840">
    <property type="entry name" value="PRK00071.1-3"/>
    <property type="match status" value="1"/>
</dbReference>
<reference evidence="13" key="1">
    <citation type="submission" date="2021-02" db="EMBL/GenBank/DDBJ databases">
        <authorList>
            <person name="Cremers G."/>
            <person name="Picone N."/>
        </authorList>
    </citation>
    <scope>NUCLEOTIDE SEQUENCE</scope>
    <source>
        <strain evidence="13">PQ17</strain>
    </source>
</reference>
<protein>
    <recommendedName>
        <fullName evidence="11">Probable nicotinate-nucleotide adenylyltransferase</fullName>
        <ecNumber evidence="11">2.7.7.18</ecNumber>
    </recommendedName>
    <alternativeName>
        <fullName evidence="11">Deamido-NAD(+) diphosphorylase</fullName>
    </alternativeName>
    <alternativeName>
        <fullName evidence="11">Deamido-NAD(+) pyrophosphorylase</fullName>
    </alternativeName>
    <alternativeName>
        <fullName evidence="11">Nicotinate mononucleotide adenylyltransferase</fullName>
        <shortName evidence="11">NaMN adenylyltransferase</shortName>
    </alternativeName>
</protein>
<dbReference type="GO" id="GO:0004515">
    <property type="term" value="F:nicotinate-nucleotide adenylyltransferase activity"/>
    <property type="evidence" value="ECO:0007669"/>
    <property type="project" value="UniProtKB-UniRule"/>
</dbReference>
<sequence>MKDHLPPQEAARIALYGGSFDPLHHGHLVAACDALEQFRLDAVILIPCRQSPHKLRHRISEGTHRYRMIRQAIRGLPGLYVSACELRRPPPSYSVDTAREMAQLYPKALLFWLLGTDQLPELSLWKDYEELARLVRFLAVPRPGFVERLKPSITLLPKPRFVDISSSEIRSRVRKSLPYAHLVPWPVARYIERHGLYR</sequence>
<organism evidence="13 14">
    <name type="scientific">Candidatus Methylacidithermus pantelleriae</name>
    <dbReference type="NCBI Taxonomy" id="2744239"/>
    <lineage>
        <taxon>Bacteria</taxon>
        <taxon>Pseudomonadati</taxon>
        <taxon>Verrucomicrobiota</taxon>
        <taxon>Methylacidiphilae</taxon>
        <taxon>Methylacidiphilales</taxon>
        <taxon>Methylacidiphilaceae</taxon>
        <taxon>Candidatus Methylacidithermus</taxon>
    </lineage>
</organism>
<dbReference type="GO" id="GO:0009435">
    <property type="term" value="P:NAD+ biosynthetic process"/>
    <property type="evidence" value="ECO:0007669"/>
    <property type="project" value="UniProtKB-UniRule"/>
</dbReference>
<dbReference type="SUPFAM" id="SSF52374">
    <property type="entry name" value="Nucleotidylyl transferase"/>
    <property type="match status" value="1"/>
</dbReference>
<keyword evidence="6 11" id="KW-0548">Nucleotidyltransferase</keyword>
<evidence type="ECO:0000256" key="5">
    <source>
        <dbReference type="ARBA" id="ARBA00022679"/>
    </source>
</evidence>
<keyword evidence="14" id="KW-1185">Reference proteome</keyword>
<dbReference type="Proteomes" id="UP000663859">
    <property type="component" value="Unassembled WGS sequence"/>
</dbReference>
<dbReference type="Gene3D" id="3.40.50.620">
    <property type="entry name" value="HUPs"/>
    <property type="match status" value="1"/>
</dbReference>
<dbReference type="PANTHER" id="PTHR39321">
    <property type="entry name" value="NICOTINATE-NUCLEOTIDE ADENYLYLTRANSFERASE-RELATED"/>
    <property type="match status" value="1"/>
</dbReference>
<feature type="domain" description="Cytidyltransferase-like" evidence="12">
    <location>
        <begin position="15"/>
        <end position="172"/>
    </location>
</feature>
<dbReference type="InterPro" id="IPR005248">
    <property type="entry name" value="NadD/NMNAT"/>
</dbReference>
<evidence type="ECO:0000256" key="6">
    <source>
        <dbReference type="ARBA" id="ARBA00022695"/>
    </source>
</evidence>
<keyword evidence="7 11" id="KW-0547">Nucleotide-binding</keyword>
<evidence type="ECO:0000259" key="12">
    <source>
        <dbReference type="Pfam" id="PF01467"/>
    </source>
</evidence>
<evidence type="ECO:0000256" key="10">
    <source>
        <dbReference type="ARBA" id="ARBA00048721"/>
    </source>
</evidence>
<keyword evidence="8 11" id="KW-0067">ATP-binding</keyword>
<evidence type="ECO:0000256" key="1">
    <source>
        <dbReference type="ARBA" id="ARBA00002324"/>
    </source>
</evidence>
<evidence type="ECO:0000256" key="8">
    <source>
        <dbReference type="ARBA" id="ARBA00022840"/>
    </source>
</evidence>
<evidence type="ECO:0000313" key="13">
    <source>
        <dbReference type="EMBL" id="CAF0695009.1"/>
    </source>
</evidence>
<dbReference type="UniPathway" id="UPA00253">
    <property type="reaction ID" value="UER00332"/>
</dbReference>
<evidence type="ECO:0000256" key="11">
    <source>
        <dbReference type="HAMAP-Rule" id="MF_00244"/>
    </source>
</evidence>
<comment type="caution">
    <text evidence="13">The sequence shown here is derived from an EMBL/GenBank/DDBJ whole genome shotgun (WGS) entry which is preliminary data.</text>
</comment>
<evidence type="ECO:0000256" key="2">
    <source>
        <dbReference type="ARBA" id="ARBA00005019"/>
    </source>
</evidence>
<evidence type="ECO:0000313" key="14">
    <source>
        <dbReference type="Proteomes" id="UP000663859"/>
    </source>
</evidence>
<evidence type="ECO:0000256" key="3">
    <source>
        <dbReference type="ARBA" id="ARBA00009014"/>
    </source>
</evidence>
<evidence type="ECO:0000256" key="7">
    <source>
        <dbReference type="ARBA" id="ARBA00022741"/>
    </source>
</evidence>
<evidence type="ECO:0000256" key="9">
    <source>
        <dbReference type="ARBA" id="ARBA00023027"/>
    </source>
</evidence>
<dbReference type="NCBIfam" id="TIGR00482">
    <property type="entry name" value="nicotinate (nicotinamide) nucleotide adenylyltransferase"/>
    <property type="match status" value="1"/>
</dbReference>
<dbReference type="CDD" id="cd02165">
    <property type="entry name" value="NMNAT"/>
    <property type="match status" value="1"/>
</dbReference>
<name>A0A8J2BN50_9BACT</name>
<keyword evidence="4 11" id="KW-0662">Pyridine nucleotide biosynthesis</keyword>
<dbReference type="InterPro" id="IPR004821">
    <property type="entry name" value="Cyt_trans-like"/>
</dbReference>
<accession>A0A8J2BN50</accession>
<dbReference type="PANTHER" id="PTHR39321:SF3">
    <property type="entry name" value="PHOSPHOPANTETHEINE ADENYLYLTRANSFERASE"/>
    <property type="match status" value="1"/>
</dbReference>
<dbReference type="AlphaFoldDB" id="A0A8J2BN50"/>
<dbReference type="EMBL" id="CAJNOB010000010">
    <property type="protein sequence ID" value="CAF0695009.1"/>
    <property type="molecule type" value="Genomic_DNA"/>
</dbReference>
<keyword evidence="5 11" id="KW-0808">Transferase</keyword>
<dbReference type="HAMAP" id="MF_00244">
    <property type="entry name" value="NaMN_adenylyltr"/>
    <property type="match status" value="1"/>
</dbReference>
<comment type="function">
    <text evidence="1 11">Catalyzes the reversible adenylation of nicotinate mononucleotide (NaMN) to nicotinic acid adenine dinucleotide (NaAD).</text>
</comment>
<evidence type="ECO:0000256" key="4">
    <source>
        <dbReference type="ARBA" id="ARBA00022642"/>
    </source>
</evidence>
<dbReference type="GO" id="GO:0005524">
    <property type="term" value="F:ATP binding"/>
    <property type="evidence" value="ECO:0007669"/>
    <property type="project" value="UniProtKB-KW"/>
</dbReference>
<comment type="pathway">
    <text evidence="2 11">Cofactor biosynthesis; NAD(+) biosynthesis; deamido-NAD(+) from nicotinate D-ribonucleotide: step 1/1.</text>
</comment>
<dbReference type="Pfam" id="PF01467">
    <property type="entry name" value="CTP_transf_like"/>
    <property type="match status" value="1"/>
</dbReference>
<dbReference type="RefSeq" id="WP_174583069.1">
    <property type="nucleotide sequence ID" value="NZ_CAJNOB010000010.1"/>
</dbReference>
<proteinExistence type="inferred from homology"/>
<dbReference type="InterPro" id="IPR014729">
    <property type="entry name" value="Rossmann-like_a/b/a_fold"/>
</dbReference>
<keyword evidence="9 11" id="KW-0520">NAD</keyword>
<dbReference type="EC" id="2.7.7.18" evidence="11"/>